<dbReference type="NCBIfam" id="TIGR01633">
    <property type="entry name" value="phi3626_gp14_N"/>
    <property type="match status" value="1"/>
</dbReference>
<dbReference type="Gene3D" id="2.60.120.860">
    <property type="match status" value="1"/>
</dbReference>
<dbReference type="RefSeq" id="WP_318751545.1">
    <property type="nucleotide sequence ID" value="NZ_CP132508.1"/>
</dbReference>
<proteinExistence type="predicted"/>
<dbReference type="InterPro" id="IPR054738">
    <property type="entry name" value="Siphovirus-type_tail_C"/>
</dbReference>
<organism evidence="3 4">
    <name type="scientific">Thermaerobacter composti</name>
    <dbReference type="NCBI Taxonomy" id="554949"/>
    <lineage>
        <taxon>Bacteria</taxon>
        <taxon>Bacillati</taxon>
        <taxon>Bacillota</taxon>
        <taxon>Clostridia</taxon>
        <taxon>Eubacteriales</taxon>
        <taxon>Clostridiales Family XVII. Incertae Sedis</taxon>
        <taxon>Thermaerobacter</taxon>
    </lineage>
</organism>
<gene>
    <name evidence="3" type="ORF">Q5761_05970</name>
</gene>
<evidence type="ECO:0000259" key="2">
    <source>
        <dbReference type="Pfam" id="PF22768"/>
    </source>
</evidence>
<dbReference type="InterPro" id="IPR008841">
    <property type="entry name" value="Siphovirus-type_tail_N"/>
</dbReference>
<dbReference type="Pfam" id="PF05709">
    <property type="entry name" value="Sipho_tail"/>
    <property type="match status" value="1"/>
</dbReference>
<sequence length="489" mass="53439">MAVVTGISPANAPGFTFDGVHSSTFDVYLLRSPFPLLPETADRHQEVPGRHGVWDYGFRFEGRKIELECFVIASSEADLRAKVRAIAAWLDPSKGERELVLDTESDKTYMARVSGSIDVDMVARHGRFTIPFFASDPFAYGPERTLAINGETIVTAQGTAEAWPVITVNVQAPITYLLVATPDKYVLLGRPEGVEETPVPKEQKVLVDGLDTTTGWIGATQVDGGAVTGSLVSTGTHFEPSSYGSGSGWHGPALKKSVAGGPIQDFRVTVFVQLSNSKQSVGRAELYLLDVNNAIFGKIALKDTHSGVKDMWGEARAGALSGGYYFVQPTHGAKAGVWNDFDGLIRIGRIGNRWHAYFAMVDKTTGKHHTRLYREWVDSMNQYMNPLAQVQLHAGAYSTHQPMTVRFWTVVVEKINPLGTAEVPYIADAGDIIEIDCERHAVYLNGEPRLDLLDPGSEFFSLQPGQPVAIGVAPEGAVSVQLSYRERWL</sequence>
<feature type="domain" description="Siphovirus-type tail component C-terminal" evidence="2">
    <location>
        <begin position="420"/>
        <end position="488"/>
    </location>
</feature>
<feature type="domain" description="Siphovirus-type tail component RIFT-related" evidence="1">
    <location>
        <begin position="33"/>
        <end position="133"/>
    </location>
</feature>
<reference evidence="3 4" key="1">
    <citation type="submission" date="2023-08" db="EMBL/GenBank/DDBJ databases">
        <title>Genome sequence of Thermaerobacter compostii strain Ins1, a spore-forming filamentous bacterium isolated from a deep geothermal reservoir.</title>
        <authorList>
            <person name="Bregnard D."/>
            <person name="Gonzalez D."/>
            <person name="Junier P."/>
        </authorList>
    </citation>
    <scope>NUCLEOTIDE SEQUENCE [LARGE SCALE GENOMIC DNA]</scope>
    <source>
        <strain evidence="3 4">Ins1</strain>
    </source>
</reference>
<dbReference type="EMBL" id="CP132508">
    <property type="protein sequence ID" value="WPD20174.1"/>
    <property type="molecule type" value="Genomic_DNA"/>
</dbReference>
<dbReference type="InterPro" id="IPR006520">
    <property type="entry name" value="Dit_BPSPP_N"/>
</dbReference>
<dbReference type="Proteomes" id="UP001304683">
    <property type="component" value="Chromosome"/>
</dbReference>
<accession>A0ABZ0QRR1</accession>
<dbReference type="Pfam" id="PF22768">
    <property type="entry name" value="SPP1_Dit"/>
    <property type="match status" value="1"/>
</dbReference>
<evidence type="ECO:0000313" key="3">
    <source>
        <dbReference type="EMBL" id="WPD20174.1"/>
    </source>
</evidence>
<protein>
    <submittedName>
        <fullName evidence="3">Phage tail family protein</fullName>
    </submittedName>
</protein>
<keyword evidence="4" id="KW-1185">Reference proteome</keyword>
<name>A0ABZ0QRR1_9FIRM</name>
<dbReference type="Gene3D" id="2.40.30.200">
    <property type="match status" value="1"/>
</dbReference>
<evidence type="ECO:0000313" key="4">
    <source>
        <dbReference type="Proteomes" id="UP001304683"/>
    </source>
</evidence>
<evidence type="ECO:0000259" key="1">
    <source>
        <dbReference type="Pfam" id="PF05709"/>
    </source>
</evidence>